<proteinExistence type="predicted"/>
<name>F2L5T1_THEU7</name>
<protein>
    <recommendedName>
        <fullName evidence="4">Zinc finger, TFIIB-type domain protein</fullName>
    </recommendedName>
</protein>
<evidence type="ECO:0000313" key="3">
    <source>
        <dbReference type="Proteomes" id="UP000008138"/>
    </source>
</evidence>
<accession>F2L5T1</accession>
<dbReference type="OrthoDB" id="88835at2157"/>
<dbReference type="RefSeq" id="WP_013680962.1">
    <property type="nucleotide sequence ID" value="NC_015315.1"/>
</dbReference>
<dbReference type="eggNOG" id="arCOG03777">
    <property type="taxonomic scope" value="Archaea"/>
</dbReference>
<dbReference type="Proteomes" id="UP000008138">
    <property type="component" value="Chromosome"/>
</dbReference>
<dbReference type="GeneID" id="10361680"/>
<feature type="transmembrane region" description="Helical" evidence="1">
    <location>
        <begin position="303"/>
        <end position="323"/>
    </location>
</feature>
<feature type="transmembrane region" description="Helical" evidence="1">
    <location>
        <begin position="279"/>
        <end position="297"/>
    </location>
</feature>
<reference evidence="2 3" key="1">
    <citation type="journal article" date="2011" name="J. Bacteriol.">
        <title>Complete genome sequence of the thermoacidophilic crenarchaeon Thermoproteus uzoniensis 768-20.</title>
        <authorList>
            <person name="Mardanov A.V."/>
            <person name="Gumerov V.M."/>
            <person name="Beletsky A.V."/>
            <person name="Prokofeva M.I."/>
            <person name="Bonch-Osmolovskaya E.A."/>
            <person name="Ravin N.V."/>
            <person name="Skryabin K.G."/>
        </authorList>
    </citation>
    <scope>NUCLEOTIDE SEQUENCE [LARGE SCALE GENOMIC DNA]</scope>
    <source>
        <strain evidence="2 3">768-20</strain>
    </source>
</reference>
<evidence type="ECO:0008006" key="4">
    <source>
        <dbReference type="Google" id="ProtNLM"/>
    </source>
</evidence>
<dbReference type="EMBL" id="CP002590">
    <property type="protein sequence ID" value="AEA13627.1"/>
    <property type="molecule type" value="Genomic_DNA"/>
</dbReference>
<evidence type="ECO:0000256" key="1">
    <source>
        <dbReference type="SAM" id="Phobius"/>
    </source>
</evidence>
<keyword evidence="1" id="KW-0472">Membrane</keyword>
<organism evidence="2 3">
    <name type="scientific">Thermoproteus uzoniensis (strain 768-20)</name>
    <dbReference type="NCBI Taxonomy" id="999630"/>
    <lineage>
        <taxon>Archaea</taxon>
        <taxon>Thermoproteota</taxon>
        <taxon>Thermoprotei</taxon>
        <taxon>Thermoproteales</taxon>
        <taxon>Thermoproteaceae</taxon>
        <taxon>Thermoproteus</taxon>
    </lineage>
</organism>
<dbReference type="STRING" id="999630.TUZN_2172"/>
<keyword evidence="1" id="KW-0812">Transmembrane</keyword>
<keyword evidence="3" id="KW-1185">Reference proteome</keyword>
<sequence length="330" mass="35286">MSSGGREFRCSYCGAPLDVTPDSVLVVCQYCGRPNFVVSDVDTGGILAVPALNSDEIARRAVAAARRELKLKSATFGDPDLYYLPYYFASVEMAASYRARVRVTYSSGRTTVTRTVDVSGSLNYSATVPVLARRAVAGIATEKLAQHYLSTKPQTKPLDQIELGYRTSKAFLAAEFGRDRARGIAMRDAVDGLLARVDKDAGERALKALRLHSARTAVLDKTVDYQVGELDLSPLTYLPAWLVPYTVDEAQYHMAFAGWDGELLAALEPITVSGRLRSIIGSVLASGILAGIGGIALPQSPLVGAVFLFFGAGISAAIGKNVVASIKVKK</sequence>
<dbReference type="KEGG" id="tuz:TUZN_2172"/>
<gene>
    <name evidence="2" type="ordered locus">TUZN_2172</name>
</gene>
<dbReference type="HOGENOM" id="CLU_070502_0_0_2"/>
<evidence type="ECO:0000313" key="2">
    <source>
        <dbReference type="EMBL" id="AEA13627.1"/>
    </source>
</evidence>
<keyword evidence="1" id="KW-1133">Transmembrane helix</keyword>
<reference key="2">
    <citation type="submission" date="2011-03" db="EMBL/GenBank/DDBJ databases">
        <title>Complete genome sequence of the thermoacidophilic crenarchaeon Thermoproteus uzoniensis 768-20.</title>
        <authorList>
            <person name="Mardanov A.V."/>
            <person name="Gumerov V.M."/>
            <person name="Beletsky A.V."/>
            <person name="Prokofeva M.I."/>
            <person name="Bonch-Osmolovskaya E.A."/>
            <person name="Ravin N.V."/>
            <person name="Skryabin K.G."/>
        </authorList>
    </citation>
    <scope>NUCLEOTIDE SEQUENCE</scope>
    <source>
        <strain>768-20</strain>
    </source>
</reference>
<dbReference type="AlphaFoldDB" id="F2L5T1"/>